<protein>
    <submittedName>
        <fullName evidence="5">MarR family transcriptional regulator</fullName>
    </submittedName>
</protein>
<dbReference type="Proteomes" id="UP000316626">
    <property type="component" value="Unassembled WGS sequence"/>
</dbReference>
<gene>
    <name evidence="5" type="ORF">FG384_09255</name>
</gene>
<accession>A0A544TRQ4</accession>
<feature type="domain" description="HTH marR-type" evidence="4">
    <location>
        <begin position="4"/>
        <end position="135"/>
    </location>
</feature>
<reference evidence="5 6" key="1">
    <citation type="submission" date="2019-06" db="EMBL/GenBank/DDBJ databases">
        <title>Psychrobacillus vulpis sp. nov., a new species isolated from feces of a red fox that inhabits in The Tablas de Daimiel Natural Park, Albacete, Spain.</title>
        <authorList>
            <person name="Rodriguez M."/>
            <person name="Reina J.C."/>
            <person name="Bejar V."/>
            <person name="Llamas I."/>
        </authorList>
    </citation>
    <scope>NUCLEOTIDE SEQUENCE [LARGE SCALE GENOMIC DNA]</scope>
    <source>
        <strain evidence="5 6">Z8</strain>
    </source>
</reference>
<evidence type="ECO:0000259" key="4">
    <source>
        <dbReference type="PROSITE" id="PS50995"/>
    </source>
</evidence>
<dbReference type="PROSITE" id="PS50995">
    <property type="entry name" value="HTH_MARR_2"/>
    <property type="match status" value="1"/>
</dbReference>
<sequence>MKSYSEFFHQFLLLYRPFENHLNIQLAKHDLYRAQWSILFYLYRNDSATLVELSNYQSVEKPTVTRTITRLEELGYVEQMPSKDRREKKMQLTLLGKKVYEDVRVTIDAFEQSILQGISEEDQLKAIRMMGEIRSNILEQGDK</sequence>
<dbReference type="PANTHER" id="PTHR42756">
    <property type="entry name" value="TRANSCRIPTIONAL REGULATOR, MARR"/>
    <property type="match status" value="1"/>
</dbReference>
<dbReference type="SUPFAM" id="SSF46785">
    <property type="entry name" value="Winged helix' DNA-binding domain"/>
    <property type="match status" value="1"/>
</dbReference>
<dbReference type="Gene3D" id="1.10.10.10">
    <property type="entry name" value="Winged helix-like DNA-binding domain superfamily/Winged helix DNA-binding domain"/>
    <property type="match status" value="1"/>
</dbReference>
<dbReference type="GO" id="GO:0003700">
    <property type="term" value="F:DNA-binding transcription factor activity"/>
    <property type="evidence" value="ECO:0007669"/>
    <property type="project" value="InterPro"/>
</dbReference>
<evidence type="ECO:0000256" key="1">
    <source>
        <dbReference type="ARBA" id="ARBA00023015"/>
    </source>
</evidence>
<name>A0A544TRQ4_9BACI</name>
<organism evidence="5 6">
    <name type="scientific">Psychrobacillus vulpis</name>
    <dbReference type="NCBI Taxonomy" id="2325572"/>
    <lineage>
        <taxon>Bacteria</taxon>
        <taxon>Bacillati</taxon>
        <taxon>Bacillota</taxon>
        <taxon>Bacilli</taxon>
        <taxon>Bacillales</taxon>
        <taxon>Bacillaceae</taxon>
        <taxon>Psychrobacillus</taxon>
    </lineage>
</organism>
<keyword evidence="2" id="KW-0238">DNA-binding</keyword>
<dbReference type="Pfam" id="PF01047">
    <property type="entry name" value="MarR"/>
    <property type="match status" value="1"/>
</dbReference>
<comment type="caution">
    <text evidence="5">The sequence shown here is derived from an EMBL/GenBank/DDBJ whole genome shotgun (WGS) entry which is preliminary data.</text>
</comment>
<keyword evidence="6" id="KW-1185">Reference proteome</keyword>
<keyword evidence="3" id="KW-0804">Transcription</keyword>
<dbReference type="InterPro" id="IPR036388">
    <property type="entry name" value="WH-like_DNA-bd_sf"/>
</dbReference>
<evidence type="ECO:0000313" key="5">
    <source>
        <dbReference type="EMBL" id="TQR20137.1"/>
    </source>
</evidence>
<dbReference type="GO" id="GO:0003677">
    <property type="term" value="F:DNA binding"/>
    <property type="evidence" value="ECO:0007669"/>
    <property type="project" value="UniProtKB-KW"/>
</dbReference>
<evidence type="ECO:0000256" key="2">
    <source>
        <dbReference type="ARBA" id="ARBA00023125"/>
    </source>
</evidence>
<dbReference type="AlphaFoldDB" id="A0A544TRQ4"/>
<keyword evidence="1" id="KW-0805">Transcription regulation</keyword>
<dbReference type="SMART" id="SM00347">
    <property type="entry name" value="HTH_MARR"/>
    <property type="match status" value="1"/>
</dbReference>
<dbReference type="EMBL" id="VDGI01000008">
    <property type="protein sequence ID" value="TQR20137.1"/>
    <property type="molecule type" value="Genomic_DNA"/>
</dbReference>
<proteinExistence type="predicted"/>
<dbReference type="InterPro" id="IPR036390">
    <property type="entry name" value="WH_DNA-bd_sf"/>
</dbReference>
<evidence type="ECO:0000313" key="6">
    <source>
        <dbReference type="Proteomes" id="UP000316626"/>
    </source>
</evidence>
<dbReference type="OrthoDB" id="1904211at2"/>
<evidence type="ECO:0000256" key="3">
    <source>
        <dbReference type="ARBA" id="ARBA00023163"/>
    </source>
</evidence>
<dbReference type="PANTHER" id="PTHR42756:SF1">
    <property type="entry name" value="TRANSCRIPTIONAL REPRESSOR OF EMRAB OPERON"/>
    <property type="match status" value="1"/>
</dbReference>
<dbReference type="InterPro" id="IPR000835">
    <property type="entry name" value="HTH_MarR-typ"/>
</dbReference>